<feature type="compositionally biased region" description="Polar residues" evidence="1">
    <location>
        <begin position="73"/>
        <end position="86"/>
    </location>
</feature>
<feature type="region of interest" description="Disordered" evidence="1">
    <location>
        <begin position="1"/>
        <end position="45"/>
    </location>
</feature>
<feature type="compositionally biased region" description="Basic and acidic residues" evidence="1">
    <location>
        <begin position="179"/>
        <end position="188"/>
    </location>
</feature>
<reference evidence="3" key="1">
    <citation type="submission" date="2013-02" db="EMBL/GenBank/DDBJ databases">
        <authorList>
            <person name="Hughes D."/>
        </authorList>
    </citation>
    <scope>NUCLEOTIDE SEQUENCE</scope>
    <source>
        <strain>Durham</strain>
        <strain evidence="3">NC isolate 2 -- Noor lab</strain>
    </source>
</reference>
<feature type="region of interest" description="Disordered" evidence="1">
    <location>
        <begin position="137"/>
        <end position="202"/>
    </location>
</feature>
<feature type="compositionally biased region" description="Basic and acidic residues" evidence="1">
    <location>
        <begin position="137"/>
        <end position="160"/>
    </location>
</feature>
<dbReference type="AlphaFoldDB" id="T1GIK8"/>
<evidence type="ECO:0000313" key="3">
    <source>
        <dbReference type="Proteomes" id="UP000015102"/>
    </source>
</evidence>
<feature type="compositionally biased region" description="Acidic residues" evidence="1">
    <location>
        <begin position="1"/>
        <end position="12"/>
    </location>
</feature>
<feature type="compositionally biased region" description="Basic and acidic residues" evidence="1">
    <location>
        <begin position="87"/>
        <end position="100"/>
    </location>
</feature>
<organism evidence="2 3">
    <name type="scientific">Megaselia scalaris</name>
    <name type="common">Humpbacked fly</name>
    <name type="synonym">Phora scalaris</name>
    <dbReference type="NCBI Taxonomy" id="36166"/>
    <lineage>
        <taxon>Eukaryota</taxon>
        <taxon>Metazoa</taxon>
        <taxon>Ecdysozoa</taxon>
        <taxon>Arthropoda</taxon>
        <taxon>Hexapoda</taxon>
        <taxon>Insecta</taxon>
        <taxon>Pterygota</taxon>
        <taxon>Neoptera</taxon>
        <taxon>Endopterygota</taxon>
        <taxon>Diptera</taxon>
        <taxon>Brachycera</taxon>
        <taxon>Muscomorpha</taxon>
        <taxon>Platypezoidea</taxon>
        <taxon>Phoridae</taxon>
        <taxon>Megaseliini</taxon>
        <taxon>Megaselia</taxon>
    </lineage>
</organism>
<protein>
    <submittedName>
        <fullName evidence="2">Uncharacterized protein</fullName>
    </submittedName>
</protein>
<feature type="compositionally biased region" description="Basic residues" evidence="1">
    <location>
        <begin position="161"/>
        <end position="178"/>
    </location>
</feature>
<reference evidence="2" key="2">
    <citation type="submission" date="2015-06" db="UniProtKB">
        <authorList>
            <consortium name="EnsemblMetazoa"/>
        </authorList>
    </citation>
    <scope>IDENTIFICATION</scope>
</reference>
<feature type="region of interest" description="Disordered" evidence="1">
    <location>
        <begin position="73"/>
        <end position="113"/>
    </location>
</feature>
<evidence type="ECO:0000256" key="1">
    <source>
        <dbReference type="SAM" id="MobiDB-lite"/>
    </source>
</evidence>
<name>T1GIK8_MEGSC</name>
<dbReference type="HOGENOM" id="CLU_967377_0_0_1"/>
<accession>T1GIK8</accession>
<proteinExistence type="predicted"/>
<dbReference type="EMBL" id="CAQQ02131084">
    <property type="status" value="NOT_ANNOTATED_CDS"/>
    <property type="molecule type" value="Genomic_DNA"/>
</dbReference>
<sequence>MPPLMFEDESDSEQPLKLEPKKPKEALPKKVTPEKKTEKKKESEDLKKMKLLKMLEIDFTPKYQANKSILKRVNNTTKPQNLQSQNPKEKPISIKKEPKRLSPVKMLLPIREPKLKEKPVNKQLERLKKLLDIDFTPKHQMNKSELEHVVKIEKDLEKTPKKPHSSNKKEKPKKKNKSEKREKSEKQNIQKSKKIKTPAEIKREKLERLLQIDFTPKYQLNNIKNIYRKNRSKKVPKTKKDLNEKKKAKELNTQTCFQNAQKLVESASQTPPHRTLYLQNWPQIHRIQ</sequence>
<evidence type="ECO:0000313" key="2">
    <source>
        <dbReference type="EnsemblMetazoa" id="MESCA003288-PA"/>
    </source>
</evidence>
<keyword evidence="3" id="KW-1185">Reference proteome</keyword>
<feature type="compositionally biased region" description="Basic and acidic residues" evidence="1">
    <location>
        <begin position="14"/>
        <end position="45"/>
    </location>
</feature>
<dbReference type="Proteomes" id="UP000015102">
    <property type="component" value="Unassembled WGS sequence"/>
</dbReference>
<dbReference type="EnsemblMetazoa" id="MESCA003288-RA">
    <property type="protein sequence ID" value="MESCA003288-PA"/>
    <property type="gene ID" value="MESCA003288"/>
</dbReference>